<dbReference type="GO" id="GO:0003677">
    <property type="term" value="F:DNA binding"/>
    <property type="evidence" value="ECO:0007669"/>
    <property type="project" value="UniProtKB-KW"/>
</dbReference>
<keyword evidence="2" id="KW-0238">DNA-binding</keyword>
<dbReference type="InterPro" id="IPR001845">
    <property type="entry name" value="HTH_ArsR_DNA-bd_dom"/>
</dbReference>
<dbReference type="EMBL" id="OMOQ01000003">
    <property type="protein sequence ID" value="SPH24065.1"/>
    <property type="molecule type" value="Genomic_DNA"/>
</dbReference>
<evidence type="ECO:0000313" key="6">
    <source>
        <dbReference type="Proteomes" id="UP000244924"/>
    </source>
</evidence>
<dbReference type="GO" id="GO:0003700">
    <property type="term" value="F:DNA-binding transcription factor activity"/>
    <property type="evidence" value="ECO:0007669"/>
    <property type="project" value="InterPro"/>
</dbReference>
<organism evidence="5 6">
    <name type="scientific">Albidovulum aquaemixtae</name>
    <dbReference type="NCBI Taxonomy" id="1542388"/>
    <lineage>
        <taxon>Bacteria</taxon>
        <taxon>Pseudomonadati</taxon>
        <taxon>Pseudomonadota</taxon>
        <taxon>Alphaproteobacteria</taxon>
        <taxon>Rhodobacterales</taxon>
        <taxon>Paracoccaceae</taxon>
        <taxon>Albidovulum</taxon>
    </lineage>
</organism>
<evidence type="ECO:0000256" key="1">
    <source>
        <dbReference type="ARBA" id="ARBA00023015"/>
    </source>
</evidence>
<dbReference type="InterPro" id="IPR011991">
    <property type="entry name" value="ArsR-like_HTH"/>
</dbReference>
<evidence type="ECO:0000259" key="4">
    <source>
        <dbReference type="PROSITE" id="PS50987"/>
    </source>
</evidence>
<dbReference type="PANTHER" id="PTHR33154">
    <property type="entry name" value="TRANSCRIPTIONAL REGULATOR, ARSR FAMILY"/>
    <property type="match status" value="1"/>
</dbReference>
<keyword evidence="3" id="KW-0804">Transcription</keyword>
<dbReference type="PANTHER" id="PTHR33154:SF33">
    <property type="entry name" value="TRANSCRIPTIONAL REPRESSOR SDPR"/>
    <property type="match status" value="1"/>
</dbReference>
<dbReference type="Gene3D" id="1.10.10.10">
    <property type="entry name" value="Winged helix-like DNA-binding domain superfamily/Winged helix DNA-binding domain"/>
    <property type="match status" value="1"/>
</dbReference>
<dbReference type="SUPFAM" id="SSF46785">
    <property type="entry name" value="Winged helix' DNA-binding domain"/>
    <property type="match status" value="1"/>
</dbReference>
<dbReference type="PROSITE" id="PS50987">
    <property type="entry name" value="HTH_ARSR_2"/>
    <property type="match status" value="1"/>
</dbReference>
<sequence length="109" mass="12087">MPQLPALFAALSDETRFSIVERLLGKGEQSAGDLADVADITAPAISRHLKVLREAGIVTQRIDGQRRIYAVAPESLQAISSWVIAHRDFWEGSLNRLEAAIENRRTESF</sequence>
<dbReference type="CDD" id="cd00090">
    <property type="entry name" value="HTH_ARSR"/>
    <property type="match status" value="1"/>
</dbReference>
<gene>
    <name evidence="5" type="primary">sdpR_2</name>
    <name evidence="5" type="ORF">DEA8626_03113</name>
</gene>
<feature type="domain" description="HTH arsR-type" evidence="4">
    <location>
        <begin position="1"/>
        <end position="91"/>
    </location>
</feature>
<dbReference type="InterPro" id="IPR051081">
    <property type="entry name" value="HTH_MetalResp_TranReg"/>
</dbReference>
<keyword evidence="1" id="KW-0805">Transcription regulation</keyword>
<evidence type="ECO:0000256" key="2">
    <source>
        <dbReference type="ARBA" id="ARBA00023125"/>
    </source>
</evidence>
<dbReference type="NCBIfam" id="NF033788">
    <property type="entry name" value="HTH_metalloreg"/>
    <property type="match status" value="1"/>
</dbReference>
<dbReference type="InterPro" id="IPR036390">
    <property type="entry name" value="WH_DNA-bd_sf"/>
</dbReference>
<dbReference type="InterPro" id="IPR036388">
    <property type="entry name" value="WH-like_DNA-bd_sf"/>
</dbReference>
<protein>
    <submittedName>
        <fullName evidence="5">Transcriptional repressor SdpR</fullName>
    </submittedName>
</protein>
<dbReference type="AlphaFoldDB" id="A0A2R8BKY8"/>
<keyword evidence="6" id="KW-1185">Reference proteome</keyword>
<dbReference type="OrthoDB" id="9790747at2"/>
<evidence type="ECO:0000313" key="5">
    <source>
        <dbReference type="EMBL" id="SPH24065.1"/>
    </source>
</evidence>
<dbReference type="Pfam" id="PF12840">
    <property type="entry name" value="HTH_20"/>
    <property type="match status" value="1"/>
</dbReference>
<reference evidence="5 6" key="1">
    <citation type="submission" date="2018-03" db="EMBL/GenBank/DDBJ databases">
        <authorList>
            <person name="Keele B.F."/>
        </authorList>
    </citation>
    <scope>NUCLEOTIDE SEQUENCE [LARGE SCALE GENOMIC DNA]</scope>
    <source>
        <strain evidence="5 6">CECT 8626</strain>
    </source>
</reference>
<accession>A0A2R8BKY8</accession>
<name>A0A2R8BKY8_9RHOB</name>
<evidence type="ECO:0000256" key="3">
    <source>
        <dbReference type="ARBA" id="ARBA00023163"/>
    </source>
</evidence>
<dbReference type="PRINTS" id="PR00778">
    <property type="entry name" value="HTHARSR"/>
</dbReference>
<proteinExistence type="predicted"/>
<dbReference type="RefSeq" id="WP_108854127.1">
    <property type="nucleotide sequence ID" value="NZ_OMOQ01000003.1"/>
</dbReference>
<dbReference type="Proteomes" id="UP000244924">
    <property type="component" value="Unassembled WGS sequence"/>
</dbReference>
<dbReference type="SMART" id="SM00418">
    <property type="entry name" value="HTH_ARSR"/>
    <property type="match status" value="1"/>
</dbReference>